<name>A0A8X6LRW2_TRICU</name>
<evidence type="ECO:0000313" key="2">
    <source>
        <dbReference type="Proteomes" id="UP000887116"/>
    </source>
</evidence>
<protein>
    <submittedName>
        <fullName evidence="1">Cuticle protein 14 isoform b</fullName>
    </submittedName>
</protein>
<dbReference type="AlphaFoldDB" id="A0A8X6LRW2"/>
<dbReference type="Proteomes" id="UP000887116">
    <property type="component" value="Unassembled WGS sequence"/>
</dbReference>
<reference evidence="1" key="1">
    <citation type="submission" date="2020-07" db="EMBL/GenBank/DDBJ databases">
        <title>Multicomponent nature underlies the extraordinary mechanical properties of spider dragline silk.</title>
        <authorList>
            <person name="Kono N."/>
            <person name="Nakamura H."/>
            <person name="Mori M."/>
            <person name="Yoshida Y."/>
            <person name="Ohtoshi R."/>
            <person name="Malay A.D."/>
            <person name="Moran D.A.P."/>
            <person name="Tomita M."/>
            <person name="Numata K."/>
            <person name="Arakawa K."/>
        </authorList>
    </citation>
    <scope>NUCLEOTIDE SEQUENCE</scope>
</reference>
<organism evidence="1 2">
    <name type="scientific">Trichonephila clavata</name>
    <name type="common">Joro spider</name>
    <name type="synonym">Nephila clavata</name>
    <dbReference type="NCBI Taxonomy" id="2740835"/>
    <lineage>
        <taxon>Eukaryota</taxon>
        <taxon>Metazoa</taxon>
        <taxon>Ecdysozoa</taxon>
        <taxon>Arthropoda</taxon>
        <taxon>Chelicerata</taxon>
        <taxon>Arachnida</taxon>
        <taxon>Araneae</taxon>
        <taxon>Araneomorphae</taxon>
        <taxon>Entelegynae</taxon>
        <taxon>Araneoidea</taxon>
        <taxon>Nephilidae</taxon>
        <taxon>Trichonephila</taxon>
    </lineage>
</organism>
<accession>A0A8X6LRW2</accession>
<evidence type="ECO:0000313" key="1">
    <source>
        <dbReference type="EMBL" id="GFR18372.1"/>
    </source>
</evidence>
<keyword evidence="2" id="KW-1185">Reference proteome</keyword>
<sequence>MATGYIPNERVDSLPDPLIPLYDSRELPVKRENALLHLHRYVAPTGITSLPWKFANPRPAPLKSLVILPKPSD</sequence>
<comment type="caution">
    <text evidence="1">The sequence shown here is derived from an EMBL/GenBank/DDBJ whole genome shotgun (WGS) entry which is preliminary data.</text>
</comment>
<dbReference type="EMBL" id="BMAO01027607">
    <property type="protein sequence ID" value="GFR18372.1"/>
    <property type="molecule type" value="Genomic_DNA"/>
</dbReference>
<proteinExistence type="predicted"/>
<dbReference type="OrthoDB" id="8021718at2759"/>
<gene>
    <name evidence="1" type="primary">NCL1_14953</name>
    <name evidence="1" type="ORF">TNCT_571001</name>
</gene>